<dbReference type="InterPro" id="IPR032710">
    <property type="entry name" value="NTF2-like_dom_sf"/>
</dbReference>
<keyword evidence="5" id="KW-1185">Reference proteome</keyword>
<dbReference type="InterPro" id="IPR018222">
    <property type="entry name" value="Nuclear_transport_factor_2_euk"/>
</dbReference>
<keyword evidence="1" id="KW-0694">RNA-binding</keyword>
<dbReference type="Gene3D" id="3.10.450.50">
    <property type="match status" value="1"/>
</dbReference>
<name>A0AAV0F6V5_9ASTE</name>
<protein>
    <recommendedName>
        <fullName evidence="3">NTF2 domain-containing protein</fullName>
    </recommendedName>
</protein>
<evidence type="ECO:0000256" key="2">
    <source>
        <dbReference type="SAM" id="MobiDB-lite"/>
    </source>
</evidence>
<dbReference type="CDD" id="cd00780">
    <property type="entry name" value="NTF2"/>
    <property type="match status" value="1"/>
</dbReference>
<organism evidence="4 5">
    <name type="scientific">Cuscuta epithymum</name>
    <dbReference type="NCBI Taxonomy" id="186058"/>
    <lineage>
        <taxon>Eukaryota</taxon>
        <taxon>Viridiplantae</taxon>
        <taxon>Streptophyta</taxon>
        <taxon>Embryophyta</taxon>
        <taxon>Tracheophyta</taxon>
        <taxon>Spermatophyta</taxon>
        <taxon>Magnoliopsida</taxon>
        <taxon>eudicotyledons</taxon>
        <taxon>Gunneridae</taxon>
        <taxon>Pentapetalae</taxon>
        <taxon>asterids</taxon>
        <taxon>lamiids</taxon>
        <taxon>Solanales</taxon>
        <taxon>Convolvulaceae</taxon>
        <taxon>Cuscuteae</taxon>
        <taxon>Cuscuta</taxon>
        <taxon>Cuscuta subgen. Cuscuta</taxon>
    </lineage>
</organism>
<evidence type="ECO:0000313" key="5">
    <source>
        <dbReference type="Proteomes" id="UP001152523"/>
    </source>
</evidence>
<dbReference type="Pfam" id="PF02136">
    <property type="entry name" value="NTF2"/>
    <property type="match status" value="1"/>
</dbReference>
<sequence>MIISSIKNAYRIFPPKCFRITTSIYPSSRFVCCVLSFVPSRVLQLWESVSKGFVYSPSFSFMVRLTQKLESADLSLFRNNTASDETLRRRQVVHNAALLRQVQDAALRSQVPLSRPDQNVSRRAHFGIPGPTHGSLPLPREVNEPKGNLSKLVGCFSAEKVGCAFTELYYRVLYQRPEDLHEFYMDSSVAGWEGKDGVVHSVTTMKGINDMIMSSDYKDSSMELKSVYAQNSLEGHIILVVTGNLTGKDGLTRTFSHTFLLERHKRRFPYMNPSSSESEKNGIFILNDILRFPNTHPSTHESQNRSVLEASEAPSSTNSDVEAPKKTCTKAEANVATIESILNPSSEKIEIKSLPKPSVVNSKETIPKTTYPEKLSKESKCPDAPPVQIVRVSAGDGTDPQAPTGNDDLVKEMSLHSNSVGSNTSPVQITTFPSLPKSIVVNEDLTLSLVPRIKLNFTFGCIQGFKGEGVDELYVKLLISNAFHCRELCPTPLKVPYKDIHCRLLFPFKRTVNDKMWVLADGCLFFRDSRLVFEEFRMGLREHLLKYLSTYSTSGFDADVYQVKLSLPPEEDPDQMMASILNSSRVADNPEPCTLNIKALPQWFAEQPASLRIFLETMGVVRGFNADGNGITVEYEDCYKALKSLCGCSLELRRAVEGPSVVDYVLTWKTKRVLEGGNPTFVSPPLKKPCLMVEKLDTSRAL</sequence>
<gene>
    <name evidence="4" type="ORF">CEPIT_LOCUS31245</name>
</gene>
<dbReference type="InterPro" id="IPR002075">
    <property type="entry name" value="NTF2_dom"/>
</dbReference>
<dbReference type="PANTHER" id="PTHR10693:SF20">
    <property type="entry name" value="AT27578P"/>
    <property type="match status" value="1"/>
</dbReference>
<dbReference type="AlphaFoldDB" id="A0AAV0F6V5"/>
<feature type="region of interest" description="Disordered" evidence="2">
    <location>
        <begin position="295"/>
        <end position="327"/>
    </location>
</feature>
<proteinExistence type="predicted"/>
<dbReference type="SUPFAM" id="SSF54427">
    <property type="entry name" value="NTF2-like"/>
    <property type="match status" value="1"/>
</dbReference>
<dbReference type="InterPro" id="IPR039539">
    <property type="entry name" value="Ras_GTPase_bind_prot"/>
</dbReference>
<evidence type="ECO:0000256" key="1">
    <source>
        <dbReference type="ARBA" id="ARBA00022884"/>
    </source>
</evidence>
<feature type="domain" description="NTF2" evidence="3">
    <location>
        <begin position="161"/>
        <end position="292"/>
    </location>
</feature>
<dbReference type="GO" id="GO:1990904">
    <property type="term" value="C:ribonucleoprotein complex"/>
    <property type="evidence" value="ECO:0007669"/>
    <property type="project" value="TreeGrafter"/>
</dbReference>
<dbReference type="PROSITE" id="PS50177">
    <property type="entry name" value="NTF2_DOMAIN"/>
    <property type="match status" value="1"/>
</dbReference>
<dbReference type="Proteomes" id="UP001152523">
    <property type="component" value="Unassembled WGS sequence"/>
</dbReference>
<reference evidence="4" key="1">
    <citation type="submission" date="2022-07" db="EMBL/GenBank/DDBJ databases">
        <authorList>
            <person name="Macas J."/>
            <person name="Novak P."/>
            <person name="Neumann P."/>
        </authorList>
    </citation>
    <scope>NUCLEOTIDE SEQUENCE</scope>
</reference>
<dbReference type="GO" id="GO:0003729">
    <property type="term" value="F:mRNA binding"/>
    <property type="evidence" value="ECO:0007669"/>
    <property type="project" value="TreeGrafter"/>
</dbReference>
<dbReference type="PANTHER" id="PTHR10693">
    <property type="entry name" value="RAS GTPASE-ACTIVATING PROTEIN-BINDING PROTEIN"/>
    <property type="match status" value="1"/>
</dbReference>
<dbReference type="EMBL" id="CAMAPF010000964">
    <property type="protein sequence ID" value="CAH9131230.1"/>
    <property type="molecule type" value="Genomic_DNA"/>
</dbReference>
<evidence type="ECO:0000259" key="3">
    <source>
        <dbReference type="PROSITE" id="PS50177"/>
    </source>
</evidence>
<comment type="caution">
    <text evidence="4">The sequence shown here is derived from an EMBL/GenBank/DDBJ whole genome shotgun (WGS) entry which is preliminary data.</text>
</comment>
<dbReference type="GO" id="GO:0005829">
    <property type="term" value="C:cytosol"/>
    <property type="evidence" value="ECO:0007669"/>
    <property type="project" value="TreeGrafter"/>
</dbReference>
<evidence type="ECO:0000313" key="4">
    <source>
        <dbReference type="EMBL" id="CAH9131230.1"/>
    </source>
</evidence>
<accession>A0AAV0F6V5</accession>